<comment type="caution">
    <text evidence="3">The sequence shown here is derived from an EMBL/GenBank/DDBJ whole genome shotgun (WGS) entry which is preliminary data.</text>
</comment>
<evidence type="ECO:0000313" key="3">
    <source>
        <dbReference type="EMBL" id="MBE2999877.1"/>
    </source>
</evidence>
<keyword evidence="2" id="KW-1133">Transmembrane helix</keyword>
<dbReference type="RefSeq" id="WP_193122492.1">
    <property type="nucleotide sequence ID" value="NZ_JADBGI010000011.1"/>
</dbReference>
<proteinExistence type="predicted"/>
<reference evidence="3 4" key="1">
    <citation type="submission" date="2020-09" db="EMBL/GenBank/DDBJ databases">
        <title>Diversity and distribution of actinomycetes associated with coral in the coast of Hainan.</title>
        <authorList>
            <person name="Li F."/>
        </authorList>
    </citation>
    <scope>NUCLEOTIDE SEQUENCE [LARGE SCALE GENOMIC DNA]</scope>
    <source>
        <strain evidence="3 4">HNM0947</strain>
    </source>
</reference>
<dbReference type="InterPro" id="IPR021424">
    <property type="entry name" value="PorA"/>
</dbReference>
<organism evidence="3 4">
    <name type="scientific">Nocardiopsis coralli</name>
    <dbReference type="NCBI Taxonomy" id="2772213"/>
    <lineage>
        <taxon>Bacteria</taxon>
        <taxon>Bacillati</taxon>
        <taxon>Actinomycetota</taxon>
        <taxon>Actinomycetes</taxon>
        <taxon>Streptosporangiales</taxon>
        <taxon>Nocardiopsidaceae</taxon>
        <taxon>Nocardiopsis</taxon>
    </lineage>
</organism>
<evidence type="ECO:0000313" key="4">
    <source>
        <dbReference type="Proteomes" id="UP000806528"/>
    </source>
</evidence>
<name>A0ABR9P7Q8_9ACTN</name>
<keyword evidence="2" id="KW-0812">Transmembrane</keyword>
<protein>
    <submittedName>
        <fullName evidence="3">DUF3068 domain-containing protein</fullName>
    </submittedName>
</protein>
<keyword evidence="4" id="KW-1185">Reference proteome</keyword>
<dbReference type="EMBL" id="JADBGI010000011">
    <property type="protein sequence ID" value="MBE2999877.1"/>
    <property type="molecule type" value="Genomic_DNA"/>
</dbReference>
<feature type="region of interest" description="Disordered" evidence="1">
    <location>
        <begin position="327"/>
        <end position="369"/>
    </location>
</feature>
<gene>
    <name evidence="3" type="ORF">IDM40_14345</name>
</gene>
<evidence type="ECO:0000256" key="2">
    <source>
        <dbReference type="SAM" id="Phobius"/>
    </source>
</evidence>
<accession>A0ABR9P7Q8</accession>
<dbReference type="Pfam" id="PF11271">
    <property type="entry name" value="PorA"/>
    <property type="match status" value="1"/>
</dbReference>
<sequence>MSTASQVGAAPRDPGPVDSQVGPARRPRRSLPAGTVLVAAGTFLLTLAVMLPLYVYDQVALLPAEAEYELRLTDEDASYLDTSTWSWVEGSEVERHTAVDATASGSDWSAWEMTVDTSAPDRMVDHWSRRVIVDRSTARAVNCCGEHVDGDRAVRQAGLVHHFPPGAGADSYPFYDAEVRSAPSMEFQEEDEVAGVPVRRYTQAVEATQVPDSARDVPAALFSATASGTVTATRWLELTRTLWVEPVSGTVVNVQETRAETLRAQDGDDAVPLLEADLTLADAQVDGYVEQARVQSVLLRTLDTWAPWTLAPLGALALAAGLLRARSQKAQEHRDAEAGESAGGEPGDGTEVGEQEDRPAEHGSGSVTP</sequence>
<dbReference type="Proteomes" id="UP000806528">
    <property type="component" value="Unassembled WGS sequence"/>
</dbReference>
<feature type="region of interest" description="Disordered" evidence="1">
    <location>
        <begin position="1"/>
        <end position="28"/>
    </location>
</feature>
<keyword evidence="2" id="KW-0472">Membrane</keyword>
<evidence type="ECO:0000256" key="1">
    <source>
        <dbReference type="SAM" id="MobiDB-lite"/>
    </source>
</evidence>
<feature type="transmembrane region" description="Helical" evidence="2">
    <location>
        <begin position="35"/>
        <end position="56"/>
    </location>
</feature>